<dbReference type="PANTHER" id="PTHR34154">
    <property type="entry name" value="ALKALI-SENSITIVE LINKAGE PROTEIN 1"/>
    <property type="match status" value="1"/>
</dbReference>
<comment type="caution">
    <text evidence="2">Lacks conserved residue(s) required for the propagation of feature annotation.</text>
</comment>
<feature type="compositionally biased region" description="Low complexity" evidence="3">
    <location>
        <begin position="548"/>
        <end position="607"/>
    </location>
</feature>
<dbReference type="PROSITE" id="PS50941">
    <property type="entry name" value="CHIT_BIND_I_2"/>
    <property type="match status" value="1"/>
</dbReference>
<feature type="region of interest" description="Disordered" evidence="3">
    <location>
        <begin position="235"/>
        <end position="274"/>
    </location>
</feature>
<feature type="region of interest" description="Disordered" evidence="3">
    <location>
        <begin position="152"/>
        <end position="180"/>
    </location>
</feature>
<dbReference type="GO" id="GO:0071966">
    <property type="term" value="P:fungal-type cell wall polysaccharide metabolic process"/>
    <property type="evidence" value="ECO:0007669"/>
    <property type="project" value="TreeGrafter"/>
</dbReference>
<dbReference type="InterPro" id="IPR001002">
    <property type="entry name" value="Chitin-bd_1"/>
</dbReference>
<evidence type="ECO:0000256" key="3">
    <source>
        <dbReference type="SAM" id="MobiDB-lite"/>
    </source>
</evidence>
<evidence type="ECO:0000256" key="1">
    <source>
        <dbReference type="ARBA" id="ARBA00022669"/>
    </source>
</evidence>
<keyword evidence="6" id="KW-1185">Reference proteome</keyword>
<dbReference type="OrthoDB" id="43654at2759"/>
<feature type="compositionally biased region" description="Low complexity" evidence="3">
    <location>
        <begin position="152"/>
        <end position="168"/>
    </location>
</feature>
<dbReference type="Gene3D" id="3.50.4.10">
    <property type="entry name" value="Hepatocyte Growth Factor"/>
    <property type="match status" value="1"/>
</dbReference>
<dbReference type="InterPro" id="IPR024655">
    <property type="entry name" value="Asl1_glyco_hydro_catalytic"/>
</dbReference>
<proteinExistence type="predicted"/>
<accession>A0A9P4U1Q2</accession>
<dbReference type="SUPFAM" id="SSF57016">
    <property type="entry name" value="Plant lectins/antimicrobial peptides"/>
    <property type="match status" value="1"/>
</dbReference>
<dbReference type="GO" id="GO:0008061">
    <property type="term" value="F:chitin binding"/>
    <property type="evidence" value="ECO:0007669"/>
    <property type="project" value="UniProtKB-UniRule"/>
</dbReference>
<evidence type="ECO:0000313" key="6">
    <source>
        <dbReference type="Proteomes" id="UP000800235"/>
    </source>
</evidence>
<dbReference type="SUPFAM" id="SSF51445">
    <property type="entry name" value="(Trans)glycosidases"/>
    <property type="match status" value="1"/>
</dbReference>
<dbReference type="Gene3D" id="3.20.20.80">
    <property type="entry name" value="Glycosidases"/>
    <property type="match status" value="1"/>
</dbReference>
<dbReference type="InterPro" id="IPR017853">
    <property type="entry name" value="GH"/>
</dbReference>
<name>A0A9P4U1Q2_9PEZI</name>
<dbReference type="CDD" id="cd11618">
    <property type="entry name" value="ChtBD1_1"/>
    <property type="match status" value="1"/>
</dbReference>
<dbReference type="InterPro" id="IPR053183">
    <property type="entry name" value="ASL1"/>
</dbReference>
<dbReference type="Pfam" id="PF11790">
    <property type="entry name" value="Glyco_hydro_cc"/>
    <property type="match status" value="1"/>
</dbReference>
<keyword evidence="1 2" id="KW-0147">Chitin-binding</keyword>
<protein>
    <recommendedName>
        <fullName evidence="4">Chitin-binding type-1 domain-containing protein</fullName>
    </recommendedName>
</protein>
<feature type="region of interest" description="Disordered" evidence="3">
    <location>
        <begin position="548"/>
        <end position="660"/>
    </location>
</feature>
<dbReference type="Gene3D" id="3.30.60.10">
    <property type="entry name" value="Endochitinase-like"/>
    <property type="match status" value="1"/>
</dbReference>
<evidence type="ECO:0000259" key="4">
    <source>
        <dbReference type="PROSITE" id="PS50941"/>
    </source>
</evidence>
<reference evidence="5" key="1">
    <citation type="journal article" date="2020" name="Stud. Mycol.">
        <title>101 Dothideomycetes genomes: a test case for predicting lifestyles and emergence of pathogens.</title>
        <authorList>
            <person name="Haridas S."/>
            <person name="Albert R."/>
            <person name="Binder M."/>
            <person name="Bloem J."/>
            <person name="Labutti K."/>
            <person name="Salamov A."/>
            <person name="Andreopoulos B."/>
            <person name="Baker S."/>
            <person name="Barry K."/>
            <person name="Bills G."/>
            <person name="Bluhm B."/>
            <person name="Cannon C."/>
            <person name="Castanera R."/>
            <person name="Culley D."/>
            <person name="Daum C."/>
            <person name="Ezra D."/>
            <person name="Gonzalez J."/>
            <person name="Henrissat B."/>
            <person name="Kuo A."/>
            <person name="Liang C."/>
            <person name="Lipzen A."/>
            <person name="Lutzoni F."/>
            <person name="Magnuson J."/>
            <person name="Mondo S."/>
            <person name="Nolan M."/>
            <person name="Ohm R."/>
            <person name="Pangilinan J."/>
            <person name="Park H.-J."/>
            <person name="Ramirez L."/>
            <person name="Alfaro M."/>
            <person name="Sun H."/>
            <person name="Tritt A."/>
            <person name="Yoshinaga Y."/>
            <person name="Zwiers L.-H."/>
            <person name="Turgeon B."/>
            <person name="Goodwin S."/>
            <person name="Spatafora J."/>
            <person name="Crous P."/>
            <person name="Grigoriev I."/>
        </authorList>
    </citation>
    <scope>NUCLEOTIDE SEQUENCE</scope>
    <source>
        <strain evidence="5">CBS 130266</strain>
    </source>
</reference>
<organism evidence="5 6">
    <name type="scientific">Tothia fuscella</name>
    <dbReference type="NCBI Taxonomy" id="1048955"/>
    <lineage>
        <taxon>Eukaryota</taxon>
        <taxon>Fungi</taxon>
        <taxon>Dikarya</taxon>
        <taxon>Ascomycota</taxon>
        <taxon>Pezizomycotina</taxon>
        <taxon>Dothideomycetes</taxon>
        <taxon>Pleosporomycetidae</taxon>
        <taxon>Venturiales</taxon>
        <taxon>Cylindrosympodiaceae</taxon>
        <taxon>Tothia</taxon>
    </lineage>
</organism>
<dbReference type="Proteomes" id="UP000800235">
    <property type="component" value="Unassembled WGS sequence"/>
</dbReference>
<comment type="caution">
    <text evidence="5">The sequence shown here is derived from an EMBL/GenBank/DDBJ whole genome shotgun (WGS) entry which is preliminary data.</text>
</comment>
<evidence type="ECO:0000313" key="5">
    <source>
        <dbReference type="EMBL" id="KAF2433731.1"/>
    </source>
</evidence>
<dbReference type="InterPro" id="IPR036861">
    <property type="entry name" value="Endochitinase-like_sf"/>
</dbReference>
<dbReference type="AlphaFoldDB" id="A0A9P4U1Q2"/>
<sequence length="841" mass="88156">MTSSTLPVQSITPSSTRQSSTGAAPTCTNVATPIACPANNGSYYNDAKIECSIGYAQFNVAGTGATAATIELCIDRCRNTTTCTAGVWQPGPKNCYLKTAVGTRSVNDANIAFYFPGGVTTGGQCAAAGSATSVPPIYSSSTMSSSAVVRPASSGSMLSSSSRMSSSTPPSPSPSSRVTPDGTCGGLNGYTCTGSQGGIQPCCSASGFCGIGPLYCGVGCQSLFGICDTISSSSSRVSSSSAPPVSSSASVSLNPSISTTSVSSSRTSSSIIPTPSSKRGLCYVPSNKFPNDDLIWVQPGSPLNWYYNYGYRPSARWVNDPRLQFVPMLFGDFTNNFTATVIQQLQAGINVSHVFSYNEPDGSFNEGGSQVTPARAAARWLQDIEPLRAYGVSLGAPAVTGSQRGFQWLQQFFTACNGQCHADFVPIHWYGSFIGLASEVGQMRATYPNMTIWVTEFADSHQDLARTQMTFNQSVTYLDRLSYVVRHSYFGAFRSDVSNVGANATFLDSCGRLTDIGAGYLDLPDQIDGNLPSSGTCTLTTTTSTTSIVTPISSSRPVSLTSSQASPTPSSSSRAPSAISSSVVPSSSSSVLPSSSSSVVPSSSSSPSPSPFPSPTSSSFSSSVTMPPSSSSSVAPSTCAPGTTLHIPQPATPMPQLSCLDQDQDETFGSAVLPLNLQIYSISSNRVFANTNGLLSLNQGTSQYEHKPLPADNFDSTVLGIVFPMWTDMKMSASPSGDGVFYFANTTYAIFEWINYASYSDTARYQFTAAWNAATPTAWTFRYYLSGFEDGTAATVGLQGGLRGPALQWIYEQPLAAPGTQVVCDTNLNTCVVTAFDPTAP</sequence>
<evidence type="ECO:0000256" key="2">
    <source>
        <dbReference type="PROSITE-ProRule" id="PRU00261"/>
    </source>
</evidence>
<dbReference type="GO" id="GO:0009277">
    <property type="term" value="C:fungal-type cell wall"/>
    <property type="evidence" value="ECO:0007669"/>
    <property type="project" value="TreeGrafter"/>
</dbReference>
<keyword evidence="2" id="KW-1015">Disulfide bond</keyword>
<dbReference type="PANTHER" id="PTHR34154:SF3">
    <property type="entry name" value="ALKALI-SENSITIVE LINKAGE PROTEIN 1"/>
    <property type="match status" value="1"/>
</dbReference>
<feature type="region of interest" description="Disordered" evidence="3">
    <location>
        <begin position="1"/>
        <end position="24"/>
    </location>
</feature>
<feature type="domain" description="Chitin-binding type-1" evidence="4">
    <location>
        <begin position="181"/>
        <end position="229"/>
    </location>
</feature>
<dbReference type="EMBL" id="MU007019">
    <property type="protein sequence ID" value="KAF2433731.1"/>
    <property type="molecule type" value="Genomic_DNA"/>
</dbReference>
<gene>
    <name evidence="5" type="ORF">EJ08DRAFT_694216</name>
</gene>
<feature type="compositionally biased region" description="Low complexity" evidence="3">
    <location>
        <begin position="615"/>
        <end position="637"/>
    </location>
</feature>
<feature type="disulfide bond" evidence="2">
    <location>
        <begin position="202"/>
        <end position="216"/>
    </location>
</feature>